<name>A0ABV7EGV6_9SPHN</name>
<dbReference type="EMBL" id="JBHRSU010000022">
    <property type="protein sequence ID" value="MFC3100635.1"/>
    <property type="molecule type" value="Genomic_DNA"/>
</dbReference>
<reference evidence="3" key="1">
    <citation type="journal article" date="2019" name="Int. J. Syst. Evol. Microbiol.">
        <title>The Global Catalogue of Microorganisms (GCM) 10K type strain sequencing project: providing services to taxonomists for standard genome sequencing and annotation.</title>
        <authorList>
            <consortium name="The Broad Institute Genomics Platform"/>
            <consortium name="The Broad Institute Genome Sequencing Center for Infectious Disease"/>
            <person name="Wu L."/>
            <person name="Ma J."/>
        </authorList>
    </citation>
    <scope>NUCLEOTIDE SEQUENCE [LARGE SCALE GENOMIC DNA]</scope>
    <source>
        <strain evidence="3">KCTC 52606</strain>
    </source>
</reference>
<accession>A0ABV7EGV6</accession>
<dbReference type="SUPFAM" id="SSF47598">
    <property type="entry name" value="Ribbon-helix-helix"/>
    <property type="match status" value="1"/>
</dbReference>
<organism evidence="2 3">
    <name type="scientific">Alteraurantiacibacter lauratis</name>
    <dbReference type="NCBI Taxonomy" id="2054627"/>
    <lineage>
        <taxon>Bacteria</taxon>
        <taxon>Pseudomonadati</taxon>
        <taxon>Pseudomonadota</taxon>
        <taxon>Alphaproteobacteria</taxon>
        <taxon>Sphingomonadales</taxon>
        <taxon>Erythrobacteraceae</taxon>
        <taxon>Alteraurantiacibacter</taxon>
    </lineage>
</organism>
<proteinExistence type="predicted"/>
<dbReference type="InterPro" id="IPR013321">
    <property type="entry name" value="Arc_rbn_hlx_hlx"/>
</dbReference>
<evidence type="ECO:0000259" key="1">
    <source>
        <dbReference type="Pfam" id="PF22513"/>
    </source>
</evidence>
<keyword evidence="3" id="KW-1185">Reference proteome</keyword>
<protein>
    <submittedName>
        <fullName evidence="2">Plasmid stabilization protein</fullName>
    </submittedName>
</protein>
<dbReference type="InterPro" id="IPR010985">
    <property type="entry name" value="Ribbon_hlx_hlx"/>
</dbReference>
<sequence>MAQLVVRNLDEEVKRRLQKRARRHGRSTEEEVRCILRRAALEEDVPDIPLGSRIAARFAGLGLKQDIPELRGEMAQPAVFD</sequence>
<evidence type="ECO:0000313" key="3">
    <source>
        <dbReference type="Proteomes" id="UP001595378"/>
    </source>
</evidence>
<evidence type="ECO:0000313" key="2">
    <source>
        <dbReference type="EMBL" id="MFC3100635.1"/>
    </source>
</evidence>
<gene>
    <name evidence="2" type="ORF">ACFODK_07035</name>
</gene>
<dbReference type="InterPro" id="IPR053853">
    <property type="entry name" value="FitA-like_RHH"/>
</dbReference>
<dbReference type="Proteomes" id="UP001595378">
    <property type="component" value="Unassembled WGS sequence"/>
</dbReference>
<dbReference type="Pfam" id="PF22513">
    <property type="entry name" value="FitA-like_RHH"/>
    <property type="match status" value="1"/>
</dbReference>
<dbReference type="Gene3D" id="1.10.1220.10">
    <property type="entry name" value="Met repressor-like"/>
    <property type="match status" value="1"/>
</dbReference>
<feature type="domain" description="Antitoxin FitA-like ribbon-helix-helix" evidence="1">
    <location>
        <begin position="2"/>
        <end position="40"/>
    </location>
</feature>
<dbReference type="RefSeq" id="WP_188236029.1">
    <property type="nucleotide sequence ID" value="NZ_JBANRN010000022.1"/>
</dbReference>
<comment type="caution">
    <text evidence="2">The sequence shown here is derived from an EMBL/GenBank/DDBJ whole genome shotgun (WGS) entry which is preliminary data.</text>
</comment>